<evidence type="ECO:0000256" key="1">
    <source>
        <dbReference type="ARBA" id="ARBA00004286"/>
    </source>
</evidence>
<keyword evidence="13" id="KW-1185">Reference proteome</keyword>
<feature type="region of interest" description="Disordered" evidence="11">
    <location>
        <begin position="922"/>
        <end position="977"/>
    </location>
</feature>
<feature type="region of interest" description="Disordered" evidence="11">
    <location>
        <begin position="178"/>
        <end position="201"/>
    </location>
</feature>
<feature type="compositionally biased region" description="Polar residues" evidence="11">
    <location>
        <begin position="192"/>
        <end position="201"/>
    </location>
</feature>
<keyword evidence="5" id="KW-0158">Chromosome</keyword>
<feature type="compositionally biased region" description="Acidic residues" evidence="11">
    <location>
        <begin position="28"/>
        <end position="64"/>
    </location>
</feature>
<keyword evidence="10" id="KW-0131">Cell cycle</keyword>
<dbReference type="GO" id="GO:0003682">
    <property type="term" value="F:chromatin binding"/>
    <property type="evidence" value="ECO:0007669"/>
    <property type="project" value="TreeGrafter"/>
</dbReference>
<evidence type="ECO:0000256" key="2">
    <source>
        <dbReference type="ARBA" id="ARBA00004496"/>
    </source>
</evidence>
<feature type="compositionally biased region" description="Low complexity" evidence="11">
    <location>
        <begin position="263"/>
        <end position="272"/>
    </location>
</feature>
<dbReference type="GO" id="GO:0051301">
    <property type="term" value="P:cell division"/>
    <property type="evidence" value="ECO:0007669"/>
    <property type="project" value="UniProtKB-KW"/>
</dbReference>
<comment type="similarity">
    <text evidence="3">Belongs to the CND2 (condensin subunit 2) family.</text>
</comment>
<name>A0A1E7FZ27_9STRA</name>
<feature type="region of interest" description="Disordered" evidence="11">
    <location>
        <begin position="540"/>
        <end position="625"/>
    </location>
</feature>
<dbReference type="AlphaFoldDB" id="A0A1E7FZ27"/>
<evidence type="ECO:0000256" key="11">
    <source>
        <dbReference type="SAM" id="MobiDB-lite"/>
    </source>
</evidence>
<dbReference type="KEGG" id="fcy:FRACYDRAFT_233571"/>
<dbReference type="PANTHER" id="PTHR13108:SF9">
    <property type="entry name" value="CONDENSIN COMPLEX SUBUNIT 2"/>
    <property type="match status" value="1"/>
</dbReference>
<dbReference type="OrthoDB" id="362021at2759"/>
<keyword evidence="7" id="KW-0132">Cell division</keyword>
<dbReference type="GO" id="GO:0005737">
    <property type="term" value="C:cytoplasm"/>
    <property type="evidence" value="ECO:0007669"/>
    <property type="project" value="UniProtKB-SubCell"/>
</dbReference>
<evidence type="ECO:0000256" key="4">
    <source>
        <dbReference type="ARBA" id="ARBA00016065"/>
    </source>
</evidence>
<dbReference type="GO" id="GO:0007076">
    <property type="term" value="P:mitotic chromosome condensation"/>
    <property type="evidence" value="ECO:0007669"/>
    <property type="project" value="InterPro"/>
</dbReference>
<feature type="region of interest" description="Disordered" evidence="11">
    <location>
        <begin position="840"/>
        <end position="877"/>
    </location>
</feature>
<gene>
    <name evidence="12" type="ORF">FRACYDRAFT_233571</name>
</gene>
<dbReference type="Proteomes" id="UP000095751">
    <property type="component" value="Unassembled WGS sequence"/>
</dbReference>
<dbReference type="PANTHER" id="PTHR13108">
    <property type="entry name" value="CONDENSIN COMPLEX SUBUNIT 2"/>
    <property type="match status" value="1"/>
</dbReference>
<feature type="compositionally biased region" description="Polar residues" evidence="11">
    <location>
        <begin position="578"/>
        <end position="592"/>
    </location>
</feature>
<keyword evidence="9" id="KW-0226">DNA condensation</keyword>
<reference evidence="12 13" key="1">
    <citation type="submission" date="2016-09" db="EMBL/GenBank/DDBJ databases">
        <title>Extensive genetic diversity and differential bi-allelic expression allows diatom success in the polar Southern Ocean.</title>
        <authorList>
            <consortium name="DOE Joint Genome Institute"/>
            <person name="Mock T."/>
            <person name="Otillar R.P."/>
            <person name="Strauss J."/>
            <person name="Dupont C."/>
            <person name="Frickenhaus S."/>
            <person name="Maumus F."/>
            <person name="Mcmullan M."/>
            <person name="Sanges R."/>
            <person name="Schmutz J."/>
            <person name="Toseland A."/>
            <person name="Valas R."/>
            <person name="Veluchamy A."/>
            <person name="Ward B.J."/>
            <person name="Allen A."/>
            <person name="Barry K."/>
            <person name="Falciatore A."/>
            <person name="Ferrante M."/>
            <person name="Fortunato A.E."/>
            <person name="Gloeckner G."/>
            <person name="Gruber A."/>
            <person name="Hipkin R."/>
            <person name="Janech M."/>
            <person name="Kroth P."/>
            <person name="Leese F."/>
            <person name="Lindquist E."/>
            <person name="Lyon B.R."/>
            <person name="Martin J."/>
            <person name="Mayer C."/>
            <person name="Parker M."/>
            <person name="Quesneville H."/>
            <person name="Raymond J."/>
            <person name="Uhlig C."/>
            <person name="Valentin K.U."/>
            <person name="Worden A.Z."/>
            <person name="Armbrust E.V."/>
            <person name="Bowler C."/>
            <person name="Green B."/>
            <person name="Moulton V."/>
            <person name="Van Oosterhout C."/>
            <person name="Grigoriev I."/>
        </authorList>
    </citation>
    <scope>NUCLEOTIDE SEQUENCE [LARGE SCALE GENOMIC DNA]</scope>
    <source>
        <strain evidence="12 13">CCMP1102</strain>
    </source>
</reference>
<feature type="compositionally biased region" description="Low complexity" evidence="11">
    <location>
        <begin position="697"/>
        <end position="706"/>
    </location>
</feature>
<evidence type="ECO:0000256" key="8">
    <source>
        <dbReference type="ARBA" id="ARBA00022776"/>
    </source>
</evidence>
<dbReference type="GO" id="GO:0000796">
    <property type="term" value="C:condensin complex"/>
    <property type="evidence" value="ECO:0007669"/>
    <property type="project" value="InterPro"/>
</dbReference>
<feature type="compositionally biased region" description="Basic and acidic residues" evidence="11">
    <location>
        <begin position="925"/>
        <end position="935"/>
    </location>
</feature>
<feature type="compositionally biased region" description="Acidic residues" evidence="11">
    <location>
        <begin position="369"/>
        <end position="381"/>
    </location>
</feature>
<evidence type="ECO:0000256" key="9">
    <source>
        <dbReference type="ARBA" id="ARBA00023067"/>
    </source>
</evidence>
<dbReference type="EMBL" id="KV784353">
    <property type="protein sequence ID" value="OEU23398.1"/>
    <property type="molecule type" value="Genomic_DNA"/>
</dbReference>
<evidence type="ECO:0000313" key="13">
    <source>
        <dbReference type="Proteomes" id="UP000095751"/>
    </source>
</evidence>
<evidence type="ECO:0000256" key="7">
    <source>
        <dbReference type="ARBA" id="ARBA00022618"/>
    </source>
</evidence>
<evidence type="ECO:0000256" key="3">
    <source>
        <dbReference type="ARBA" id="ARBA00009471"/>
    </source>
</evidence>
<feature type="compositionally biased region" description="Basic and acidic residues" evidence="11">
    <location>
        <begin position="73"/>
        <end position="88"/>
    </location>
</feature>
<keyword evidence="8" id="KW-0498">Mitosis</keyword>
<feature type="compositionally biased region" description="Low complexity" evidence="11">
    <location>
        <begin position="593"/>
        <end position="612"/>
    </location>
</feature>
<feature type="region of interest" description="Disordered" evidence="11">
    <location>
        <begin position="369"/>
        <end position="396"/>
    </location>
</feature>
<protein>
    <recommendedName>
        <fullName evidence="4">Condensin complex subunit 2</fullName>
    </recommendedName>
</protein>
<feature type="compositionally biased region" description="Basic residues" evidence="11">
    <location>
        <begin position="94"/>
        <end position="103"/>
    </location>
</feature>
<evidence type="ECO:0000256" key="6">
    <source>
        <dbReference type="ARBA" id="ARBA00022490"/>
    </source>
</evidence>
<keyword evidence="6" id="KW-0963">Cytoplasm</keyword>
<feature type="region of interest" description="Disordered" evidence="11">
    <location>
        <begin position="263"/>
        <end position="311"/>
    </location>
</feature>
<feature type="compositionally biased region" description="Polar residues" evidence="11">
    <location>
        <begin position="124"/>
        <end position="135"/>
    </location>
</feature>
<dbReference type="InParanoid" id="A0A1E7FZ27"/>
<dbReference type="InterPro" id="IPR022816">
    <property type="entry name" value="Condensin_barren_su2"/>
</dbReference>
<evidence type="ECO:0000256" key="5">
    <source>
        <dbReference type="ARBA" id="ARBA00022454"/>
    </source>
</evidence>
<accession>A0A1E7FZ27</accession>
<feature type="compositionally biased region" description="Low complexity" evidence="11">
    <location>
        <begin position="293"/>
        <end position="308"/>
    </location>
</feature>
<feature type="region of interest" description="Disordered" evidence="11">
    <location>
        <begin position="1"/>
        <end position="135"/>
    </location>
</feature>
<organism evidence="12 13">
    <name type="scientific">Fragilariopsis cylindrus CCMP1102</name>
    <dbReference type="NCBI Taxonomy" id="635003"/>
    <lineage>
        <taxon>Eukaryota</taxon>
        <taxon>Sar</taxon>
        <taxon>Stramenopiles</taxon>
        <taxon>Ochrophyta</taxon>
        <taxon>Bacillariophyta</taxon>
        <taxon>Bacillariophyceae</taxon>
        <taxon>Bacillariophycidae</taxon>
        <taxon>Bacillariales</taxon>
        <taxon>Bacillariaceae</taxon>
        <taxon>Fragilariopsis</taxon>
    </lineage>
</organism>
<dbReference type="Pfam" id="PF05786">
    <property type="entry name" value="Cnd2"/>
    <property type="match status" value="2"/>
</dbReference>
<feature type="compositionally biased region" description="Basic and acidic residues" evidence="11">
    <location>
        <begin position="568"/>
        <end position="577"/>
    </location>
</feature>
<sequence length="1032" mass="111038">MSFMIPEETSFHHDGSSGGGRQRGILLAEDDYENENENKSDDDDEEENENEDDYNPDDDGDDDGENFHPNLSKKKEQGMTIKIKDRRSLMKKQGSSRRRRRSSARFLKIGANDNDDNEDDSSSRALTSGTGGTVDNLSEVYRNAIRMNAENRINATNSWNINLIDHLDRFVAPELRTGSNSGGSGLNASKRGFNNSTRNVTNNVMDSTMDSTMTTGGQSNSATGVNFTKASCTLDASVKIYSYRVDDVHLTSYKVLANLNRTETSNSSNTTTSKKKTGSNGGESMDGGEDNGGRSSNKSRSNTSSANTLEHNTSNINIHKLDAAFDIDPLFHKMSKNFDEGGAKGLLLANLSVGYGGCKIIFDSTLDDDDEVENDNEENDHEEQQQLKKNKNDSSIRLEDVPEDVLPQEVPPAAAAAVSLSDNTTVVDVTSLVTKLESLLISSGVGGGSSSSGIDGINNTTTSDNNNNNNNTIGSMSLVPQLASLRDQFADLKNDGFVDDIGISSKRYASSHEEEAEADKSIHLEAIERSRASLADFGRSLNARDDDDDDDGGGFDFGGGGDGDDDFGDLHDGDHRFSSSSFQAGRTSFSSLGSHNGTNGNGDNSSNTNNPNRADGADNNRPSFLQTLPVGFSQATVLLDAIASGNISTMESTNHYEYFNSQALANLSSGNLWAGAEHWKKMRRKTNGGTVTGTGGTSQDDTVTGGKDPAKSKKGRKVKSKALSSISSGRVAVLLNTPIDNLDELLLKKPSPPKKTGRGKADPLQLTKAMKTKYGKNDNLLPMDAGIDVKEFTTLFGRPKSNLMDLAKAKRDAALLAPGGTNTRSTKVVGFSGVETWGEHGAGDNDSYGDNDDGAGFNFGGGDDDDYGDNDNPNEFVVPELDDVRKVNKIKIGYAKIAKKVDVKRLKRDLWTELEQTFANNAINKNEENEDAKSQDDDDALSTASTVSDPDPVLAGTSGGDENNNDEDSAAKTTTATATTLSFQDTVRDMQMNESQSDVTLPFYFICILHLCNEKGLALESSGLDDFIIHSS</sequence>
<comment type="subcellular location">
    <subcellularLocation>
        <location evidence="1">Chromosome</location>
    </subcellularLocation>
    <subcellularLocation>
        <location evidence="2">Cytoplasm</location>
    </subcellularLocation>
</comment>
<evidence type="ECO:0000256" key="10">
    <source>
        <dbReference type="ARBA" id="ARBA00023306"/>
    </source>
</evidence>
<feature type="compositionally biased region" description="Basic and acidic residues" evidence="11">
    <location>
        <begin position="382"/>
        <end position="396"/>
    </location>
</feature>
<evidence type="ECO:0000313" key="12">
    <source>
        <dbReference type="EMBL" id="OEU23398.1"/>
    </source>
</evidence>
<feature type="region of interest" description="Disordered" evidence="11">
    <location>
        <begin position="686"/>
        <end position="717"/>
    </location>
</feature>
<proteinExistence type="inferred from homology"/>